<dbReference type="AlphaFoldDB" id="G0WDS9"/>
<dbReference type="PANTHER" id="PTHR28187">
    <property type="entry name" value="PROTEIN RCR1-RELATED"/>
    <property type="match status" value="1"/>
</dbReference>
<feature type="region of interest" description="Disordered" evidence="1">
    <location>
        <begin position="277"/>
        <end position="301"/>
    </location>
</feature>
<dbReference type="PANTHER" id="PTHR28187:SF1">
    <property type="entry name" value="PROTEIN RCR1-RELATED"/>
    <property type="match status" value="1"/>
</dbReference>
<dbReference type="EMBL" id="HE580273">
    <property type="protein sequence ID" value="CCD25940.2"/>
    <property type="molecule type" value="Genomic_DNA"/>
</dbReference>
<feature type="transmembrane region" description="Helical" evidence="2">
    <location>
        <begin position="12"/>
        <end position="29"/>
    </location>
</feature>
<keyword evidence="2" id="KW-0812">Transmembrane</keyword>
<dbReference type="KEGG" id="ndi:NDAI_0G01640"/>
<dbReference type="InterPro" id="IPR020999">
    <property type="entry name" value="Chitin_synth_reg_RCR"/>
</dbReference>
<evidence type="ECO:0000313" key="3">
    <source>
        <dbReference type="EMBL" id="CCD25940.2"/>
    </source>
</evidence>
<name>G0WDS9_NAUDC</name>
<keyword evidence="2" id="KW-0472">Membrane</keyword>
<keyword evidence="4" id="KW-1185">Reference proteome</keyword>
<evidence type="ECO:0000256" key="2">
    <source>
        <dbReference type="SAM" id="Phobius"/>
    </source>
</evidence>
<feature type="transmembrane region" description="Helical" evidence="2">
    <location>
        <begin position="85"/>
        <end position="107"/>
    </location>
</feature>
<organism evidence="3 4">
    <name type="scientific">Naumovozyma dairenensis (strain ATCC 10597 / BCRC 20456 / CBS 421 / NBRC 0211 / NRRL Y-12639)</name>
    <name type="common">Saccharomyces dairenensis</name>
    <dbReference type="NCBI Taxonomy" id="1071378"/>
    <lineage>
        <taxon>Eukaryota</taxon>
        <taxon>Fungi</taxon>
        <taxon>Dikarya</taxon>
        <taxon>Ascomycota</taxon>
        <taxon>Saccharomycotina</taxon>
        <taxon>Saccharomycetes</taxon>
        <taxon>Saccharomycetales</taxon>
        <taxon>Saccharomycetaceae</taxon>
        <taxon>Naumovozyma</taxon>
    </lineage>
</organism>
<reference evidence="3 4" key="1">
    <citation type="journal article" date="2011" name="Proc. Natl. Acad. Sci. U.S.A.">
        <title>Evolutionary erosion of yeast sex chromosomes by mating-type switching accidents.</title>
        <authorList>
            <person name="Gordon J.L."/>
            <person name="Armisen D."/>
            <person name="Proux-Wera E."/>
            <person name="Oheigeartaigh S.S."/>
            <person name="Byrne K.P."/>
            <person name="Wolfe K.H."/>
        </authorList>
    </citation>
    <scope>NUCLEOTIDE SEQUENCE [LARGE SCALE GENOMIC DNA]</scope>
    <source>
        <strain evidence="4">ATCC 10597 / BCRC 20456 / CBS 421 / NBRC 0211 / NRRL Y-12639</strain>
    </source>
</reference>
<evidence type="ECO:0000256" key="1">
    <source>
        <dbReference type="SAM" id="MobiDB-lite"/>
    </source>
</evidence>
<dbReference type="Proteomes" id="UP000000689">
    <property type="component" value="Chromosome 7"/>
</dbReference>
<dbReference type="RefSeq" id="XP_003671183.2">
    <property type="nucleotide sequence ID" value="XM_003671135.2"/>
</dbReference>
<dbReference type="Pfam" id="PF12273">
    <property type="entry name" value="RCR"/>
    <property type="match status" value="1"/>
</dbReference>
<protein>
    <submittedName>
        <fullName evidence="3">Uncharacterized protein</fullName>
    </submittedName>
</protein>
<proteinExistence type="predicted"/>
<dbReference type="GO" id="GO:0016192">
    <property type="term" value="P:vesicle-mediated transport"/>
    <property type="evidence" value="ECO:0007669"/>
    <property type="project" value="TreeGrafter"/>
</dbReference>
<feature type="region of interest" description="Disordered" evidence="1">
    <location>
        <begin position="204"/>
        <end position="223"/>
    </location>
</feature>
<dbReference type="GeneID" id="11497336"/>
<keyword evidence="2" id="KW-1133">Transmembrane helix</keyword>
<accession>G0WDS9</accession>
<sequence length="301" mass="32878">MEQQQQQQQGKIGTGAALLAGVVGGFILGSNDDDDGDRTTITTTRTYATTATQGTRTTIYTATSTSKVISQSYTDPEDSGEFGKWFGVAIAGIVGAVLLIIIVFSIINSIRNRRKERPITGTSWIPTYNVPSTDTTFKNCRDEEDFVPQYTERVNMNDLGYYDERGDFHRNEDVRTYDGNKNSQIPPPAFFPIADPAFPSSRSSLPFSNFARPSGSPPGVPKINLPEEELQEEEGEEKIQGYAETGSQVEHLSAVPSNSPKYEIGKVKTVTTSTLTTTSTNNGINDDGESFVDVKSSRSEV</sequence>
<evidence type="ECO:0000313" key="4">
    <source>
        <dbReference type="Proteomes" id="UP000000689"/>
    </source>
</evidence>
<dbReference type="OrthoDB" id="4035853at2759"/>
<dbReference type="HOGENOM" id="CLU_924660_0_0_1"/>
<gene>
    <name evidence="3" type="primary">NDAI0G01640</name>
    <name evidence="3" type="ordered locus">NDAI_0G01640</name>
</gene>